<organism evidence="1 2">
    <name type="scientific">Eisenbergiella porci</name>
    <dbReference type="NCBI Taxonomy" id="2652274"/>
    <lineage>
        <taxon>Bacteria</taxon>
        <taxon>Bacillati</taxon>
        <taxon>Bacillota</taxon>
        <taxon>Clostridia</taxon>
        <taxon>Lachnospirales</taxon>
        <taxon>Lachnospiraceae</taxon>
        <taxon>Eisenbergiella</taxon>
    </lineage>
</organism>
<dbReference type="GeneID" id="86052730"/>
<evidence type="ECO:0000313" key="2">
    <source>
        <dbReference type="Proteomes" id="UP000436047"/>
    </source>
</evidence>
<proteinExistence type="predicted"/>
<dbReference type="Proteomes" id="UP000436047">
    <property type="component" value="Unassembled WGS sequence"/>
</dbReference>
<name>A0A6N7WBC9_9FIRM</name>
<evidence type="ECO:0000313" key="1">
    <source>
        <dbReference type="EMBL" id="MSS87983.1"/>
    </source>
</evidence>
<comment type="caution">
    <text evidence="1">The sequence shown here is derived from an EMBL/GenBank/DDBJ whole genome shotgun (WGS) entry which is preliminary data.</text>
</comment>
<dbReference type="RefSeq" id="WP_154463961.1">
    <property type="nucleotide sequence ID" value="NZ_JAXDZL010000097.1"/>
</dbReference>
<sequence length="82" mass="9422">MEEEMTSYLEDVCTQAVELRNMLDWYIKTGMLKQMNKLREIPFRKVVFSGMGSSHYCAASAGIYLKQHGVENHVISTGELLY</sequence>
<dbReference type="AlphaFoldDB" id="A0A6N7WBC9"/>
<accession>A0A6N7WBC9</accession>
<dbReference type="Gene3D" id="3.40.50.10490">
    <property type="entry name" value="Glucose-6-phosphate isomerase like protein, domain 1"/>
    <property type="match status" value="1"/>
</dbReference>
<dbReference type="EMBL" id="VUMI01000007">
    <property type="protein sequence ID" value="MSS87983.1"/>
    <property type="molecule type" value="Genomic_DNA"/>
</dbReference>
<protein>
    <recommendedName>
        <fullName evidence="3">SIS domain-containing protein</fullName>
    </recommendedName>
</protein>
<gene>
    <name evidence="1" type="ORF">FYJ45_06575</name>
</gene>
<reference evidence="1 2" key="1">
    <citation type="submission" date="2019-08" db="EMBL/GenBank/DDBJ databases">
        <title>In-depth cultivation of the pig gut microbiome towards novel bacterial diversity and tailored functional studies.</title>
        <authorList>
            <person name="Wylensek D."/>
            <person name="Hitch T.C.A."/>
            <person name="Clavel T."/>
        </authorList>
    </citation>
    <scope>NUCLEOTIDE SEQUENCE [LARGE SCALE GENOMIC DNA]</scope>
    <source>
        <strain evidence="1 2">WCA-389-WT-23B</strain>
    </source>
</reference>
<keyword evidence="2" id="KW-1185">Reference proteome</keyword>
<evidence type="ECO:0008006" key="3">
    <source>
        <dbReference type="Google" id="ProtNLM"/>
    </source>
</evidence>